<dbReference type="PANTHER" id="PTHR11575:SF24">
    <property type="entry name" value="5'-NUCLEOTIDASE"/>
    <property type="match status" value="1"/>
</dbReference>
<dbReference type="PROSITE" id="PS00786">
    <property type="entry name" value="5_NUCLEOTIDASE_2"/>
    <property type="match status" value="1"/>
</dbReference>
<dbReference type="PRINTS" id="PR01607">
    <property type="entry name" value="APYRASEFAMLY"/>
</dbReference>
<feature type="transmembrane region" description="Helical" evidence="6">
    <location>
        <begin position="242"/>
        <end position="265"/>
    </location>
</feature>
<evidence type="ECO:0000313" key="10">
    <source>
        <dbReference type="Proteomes" id="UP000076837"/>
    </source>
</evidence>
<evidence type="ECO:0000259" key="8">
    <source>
        <dbReference type="Pfam" id="PF02872"/>
    </source>
</evidence>
<gene>
    <name evidence="9" type="ORF">ST47_g1418</name>
</gene>
<dbReference type="SUPFAM" id="SSF55816">
    <property type="entry name" value="5'-nucleotidase (syn. UDP-sugar hydrolase), C-terminal domain"/>
    <property type="match status" value="1"/>
</dbReference>
<keyword evidence="3" id="KW-0732">Signal</keyword>
<evidence type="ECO:0000259" key="7">
    <source>
        <dbReference type="Pfam" id="PF00149"/>
    </source>
</evidence>
<dbReference type="Pfam" id="PF00149">
    <property type="entry name" value="Metallophos"/>
    <property type="match status" value="1"/>
</dbReference>
<keyword evidence="6" id="KW-0812">Transmembrane</keyword>
<dbReference type="AlphaFoldDB" id="A0A163L245"/>
<feature type="transmembrane region" description="Helical" evidence="6">
    <location>
        <begin position="100"/>
        <end position="121"/>
    </location>
</feature>
<feature type="domain" description="Calcineurin-like phosphoesterase" evidence="7">
    <location>
        <begin position="508"/>
        <end position="720"/>
    </location>
</feature>
<keyword evidence="2" id="KW-0479">Metal-binding</keyword>
<dbReference type="CDD" id="cd07409">
    <property type="entry name" value="MPP_CD73_N"/>
    <property type="match status" value="1"/>
</dbReference>
<dbReference type="STRING" id="5454.A0A163L245"/>
<dbReference type="InterPro" id="IPR006146">
    <property type="entry name" value="5'-Nucleotdase_CS"/>
</dbReference>
<feature type="domain" description="5'-Nucleotidase C-terminal" evidence="8">
    <location>
        <begin position="807"/>
        <end position="964"/>
    </location>
</feature>
<dbReference type="FunFam" id="3.60.21.10:FF:000020">
    <property type="entry name" value="NT5E isoform 4"/>
    <property type="match status" value="1"/>
</dbReference>
<dbReference type="GO" id="GO:0016788">
    <property type="term" value="F:hydrolase activity, acting on ester bonds"/>
    <property type="evidence" value="ECO:0007669"/>
    <property type="project" value="InterPro"/>
</dbReference>
<comment type="similarity">
    <text evidence="1">Belongs to the 5'-nucleotidase family.</text>
</comment>
<protein>
    <submittedName>
        <fullName evidence="9">Hydrolase</fullName>
    </submittedName>
</protein>
<dbReference type="Gene3D" id="3.60.21.10">
    <property type="match status" value="1"/>
</dbReference>
<keyword evidence="5 9" id="KW-0378">Hydrolase</keyword>
<dbReference type="Proteomes" id="UP000076837">
    <property type="component" value="Unassembled WGS sequence"/>
</dbReference>
<feature type="transmembrane region" description="Helical" evidence="6">
    <location>
        <begin position="286"/>
        <end position="304"/>
    </location>
</feature>
<accession>A0A163L245</accession>
<dbReference type="InterPro" id="IPR029052">
    <property type="entry name" value="Metallo-depent_PP-like"/>
</dbReference>
<dbReference type="GO" id="GO:0000166">
    <property type="term" value="F:nucleotide binding"/>
    <property type="evidence" value="ECO:0007669"/>
    <property type="project" value="UniProtKB-KW"/>
</dbReference>
<name>A0A163L245_DIDRA</name>
<dbReference type="InterPro" id="IPR004843">
    <property type="entry name" value="Calcineurin-like_PHP"/>
</dbReference>
<feature type="transmembrane region" description="Helical" evidence="6">
    <location>
        <begin position="209"/>
        <end position="230"/>
    </location>
</feature>
<evidence type="ECO:0000256" key="5">
    <source>
        <dbReference type="ARBA" id="ARBA00022801"/>
    </source>
</evidence>
<dbReference type="GO" id="GO:0009166">
    <property type="term" value="P:nucleotide catabolic process"/>
    <property type="evidence" value="ECO:0007669"/>
    <property type="project" value="InterPro"/>
</dbReference>
<keyword evidence="4" id="KW-0547">Nucleotide-binding</keyword>
<evidence type="ECO:0000256" key="2">
    <source>
        <dbReference type="ARBA" id="ARBA00022723"/>
    </source>
</evidence>
<evidence type="ECO:0000313" key="9">
    <source>
        <dbReference type="EMBL" id="KZM27445.1"/>
    </source>
</evidence>
<evidence type="ECO:0000256" key="1">
    <source>
        <dbReference type="ARBA" id="ARBA00006654"/>
    </source>
</evidence>
<feature type="transmembrane region" description="Helical" evidence="6">
    <location>
        <begin position="141"/>
        <end position="164"/>
    </location>
</feature>
<dbReference type="Gene3D" id="3.90.780.10">
    <property type="entry name" value="5'-Nucleotidase, C-terminal domain"/>
    <property type="match status" value="1"/>
</dbReference>
<dbReference type="InterPro" id="IPR006179">
    <property type="entry name" value="5_nucleotidase/apyrase"/>
</dbReference>
<keyword evidence="10" id="KW-1185">Reference proteome</keyword>
<dbReference type="GO" id="GO:0046872">
    <property type="term" value="F:metal ion binding"/>
    <property type="evidence" value="ECO:0007669"/>
    <property type="project" value="UniProtKB-KW"/>
</dbReference>
<dbReference type="PANTHER" id="PTHR11575">
    <property type="entry name" value="5'-NUCLEOTIDASE-RELATED"/>
    <property type="match status" value="1"/>
</dbReference>
<sequence>MNASASIRASYVRATRMSTMPPRTMPVMNPIADLESRPAISEKLENFTAINHLEHREKCDNERAKSYVYDAEPSYMNFDDGESFGTRVKKMYTIFPYRDPIWLVAVVFAAGSLDLVINAFFDLLPQLDRQLQFKTNETVAIPTTVLIGSVFFFAAGVFDTFGALNADRGTLETNKEDQKVTYRPALLGSPEFQWIPTWVKLSDLTRTNLAFQAGLIVLFGGVIFMFAGIVDFPELIPEEAPLFAPIVFGPQVLHGALFFLANAMLAISEQKRWFKPKVWDADWQGAFLNTVGGFGFMMAGFFLFSRDELASAVSAMVGSWAFLIGSIIRCYGGLGDELGLPFKFGEMCMTLLSVEAPVDRAGCVEDFSTKLRVTVLRLNGISVRPALATKPTCLGNGKVVMSDIQVQSASSRKRNVRRSAKAPTPHAQTFLGFHRGGLHRSLDDIRRRGVQIFGVYTCKSFREMKFPLASVIALSALTAVSQAQAEDALYSRRIAKRDVDAEGNYNISFFHVNDVHAHLDEFSSSGTDCTRPERGCYGGYSRIKTVVEEKRPSYNDSLWLNVGDEFQGTLFYSFYGGEKIAETLNQMNFSAMTLGNHEFDGGDEELGQFLENLTFPIISANIHSQNEKVNKSIKPYHIFEEYGLALIGVTTDKTPSIANPDETTIFSDVVEAVQGAIDEIKATTNITRIAAITHIGYDKDQELAKATKGLQLIMGGHSHTLLGDMEDAEGKYPTIVDNADGDEVFIVTAYRWGEYVGYIDVTYDPQGKIVAYHGAPIHVTNTTEQDAGLQAQIESWRGPFEEFAAEVLGTSEVELDQTTCQRQECLLGDFMADAMLAYRRNNTEDVDFAIINAGGIRATIDQGDITRGEVLTSFPFGNSIVQIEIGGKELWEVLEGIVTRVNVANGKDVTSFFQVSTGIKVEYNPKNSNGTKLVTVTVGGQPLNNDTTYQVVTLDFIAGGGDNFFTPTTDFVSLDTQDEVLTQYILAQSPVNIALDKRIEVVDRQRNTTGNGTTSNTGSAVPEATGAAVRLGFNFVAFIVAIGLNLIL</sequence>
<keyword evidence="6" id="KW-0472">Membrane</keyword>
<evidence type="ECO:0000256" key="4">
    <source>
        <dbReference type="ARBA" id="ARBA00022741"/>
    </source>
</evidence>
<dbReference type="SUPFAM" id="SSF56300">
    <property type="entry name" value="Metallo-dependent phosphatases"/>
    <property type="match status" value="1"/>
</dbReference>
<proteinExistence type="inferred from homology"/>
<evidence type="ECO:0000256" key="6">
    <source>
        <dbReference type="SAM" id="Phobius"/>
    </source>
</evidence>
<keyword evidence="6" id="KW-1133">Transmembrane helix</keyword>
<dbReference type="InterPro" id="IPR036907">
    <property type="entry name" value="5'-Nucleotdase_C_sf"/>
</dbReference>
<dbReference type="InterPro" id="IPR008334">
    <property type="entry name" value="5'-Nucleotdase_C"/>
</dbReference>
<reference evidence="9 10" key="1">
    <citation type="journal article" date="2016" name="Sci. Rep.">
        <title>Draft genome sequencing and secretome analysis of fungal phytopathogen Ascochyta rabiei provides insight into the necrotrophic effector repertoire.</title>
        <authorList>
            <person name="Verma S."/>
            <person name="Gazara R.K."/>
            <person name="Nizam S."/>
            <person name="Parween S."/>
            <person name="Chattopadhyay D."/>
            <person name="Verma P.K."/>
        </authorList>
    </citation>
    <scope>NUCLEOTIDE SEQUENCE [LARGE SCALE GENOMIC DNA]</scope>
    <source>
        <strain evidence="9 10">ArDII</strain>
    </source>
</reference>
<dbReference type="Pfam" id="PF02872">
    <property type="entry name" value="5_nucleotid_C"/>
    <property type="match status" value="1"/>
</dbReference>
<organism evidence="9 10">
    <name type="scientific">Didymella rabiei</name>
    <name type="common">Chickpea ascochyta blight fungus</name>
    <name type="synonym">Mycosphaerella rabiei</name>
    <dbReference type="NCBI Taxonomy" id="5454"/>
    <lineage>
        <taxon>Eukaryota</taxon>
        <taxon>Fungi</taxon>
        <taxon>Dikarya</taxon>
        <taxon>Ascomycota</taxon>
        <taxon>Pezizomycotina</taxon>
        <taxon>Dothideomycetes</taxon>
        <taxon>Pleosporomycetidae</taxon>
        <taxon>Pleosporales</taxon>
        <taxon>Pleosporineae</taxon>
        <taxon>Didymellaceae</taxon>
        <taxon>Ascochyta</taxon>
    </lineage>
</organism>
<evidence type="ECO:0000256" key="3">
    <source>
        <dbReference type="ARBA" id="ARBA00022729"/>
    </source>
</evidence>
<comment type="caution">
    <text evidence="9">The sequence shown here is derived from an EMBL/GenBank/DDBJ whole genome shotgun (WGS) entry which is preliminary data.</text>
</comment>
<dbReference type="EMBL" id="JYNV01000065">
    <property type="protein sequence ID" value="KZM27445.1"/>
    <property type="molecule type" value="Genomic_DNA"/>
</dbReference>